<dbReference type="InterPro" id="IPR006143">
    <property type="entry name" value="RND_pump_MFP"/>
</dbReference>
<keyword evidence="5" id="KW-1185">Reference proteome</keyword>
<feature type="domain" description="YknX-like C-terminal permuted SH3-like" evidence="3">
    <location>
        <begin position="317"/>
        <end position="384"/>
    </location>
</feature>
<dbReference type="GO" id="GO:0015562">
    <property type="term" value="F:efflux transmembrane transporter activity"/>
    <property type="evidence" value="ECO:0007669"/>
    <property type="project" value="TreeGrafter"/>
</dbReference>
<evidence type="ECO:0000313" key="5">
    <source>
        <dbReference type="Proteomes" id="UP000053937"/>
    </source>
</evidence>
<dbReference type="OrthoDB" id="9784685at2"/>
<name>A0A124G6S2_CHLLI</name>
<comment type="similarity">
    <text evidence="1">Belongs to the membrane fusion protein (MFP) (TC 8.A.1) family.</text>
</comment>
<dbReference type="Gene3D" id="2.40.50.100">
    <property type="match status" value="1"/>
</dbReference>
<reference evidence="4 5" key="1">
    <citation type="submission" date="2015-10" db="EMBL/GenBank/DDBJ databases">
        <title>Draft Genome Sequence of Chlorobium limicola strain Frasassi Growing under Artificial Lighting in the Frasassi Cave System.</title>
        <authorList>
            <person name="Mansor M."/>
            <person name="Macalady J."/>
        </authorList>
    </citation>
    <scope>NUCLEOTIDE SEQUENCE [LARGE SCALE GENOMIC DNA]</scope>
    <source>
        <strain evidence="4 5">Frasassi</strain>
    </source>
</reference>
<proteinExistence type="inferred from homology"/>
<protein>
    <submittedName>
        <fullName evidence="4">RND transporter</fullName>
    </submittedName>
</protein>
<evidence type="ECO:0000313" key="4">
    <source>
        <dbReference type="EMBL" id="KUL20455.1"/>
    </source>
</evidence>
<dbReference type="RefSeq" id="WP_059139531.1">
    <property type="nucleotide sequence ID" value="NZ_LMBR01000226.1"/>
</dbReference>
<organism evidence="4 5">
    <name type="scientific">Chlorobium limicola</name>
    <dbReference type="NCBI Taxonomy" id="1092"/>
    <lineage>
        <taxon>Bacteria</taxon>
        <taxon>Pseudomonadati</taxon>
        <taxon>Chlorobiota</taxon>
        <taxon>Chlorobiia</taxon>
        <taxon>Chlorobiales</taxon>
        <taxon>Chlorobiaceae</taxon>
        <taxon>Chlorobium/Pelodictyon group</taxon>
        <taxon>Chlorobium</taxon>
    </lineage>
</organism>
<dbReference type="Pfam" id="PF25989">
    <property type="entry name" value="YknX_C"/>
    <property type="match status" value="1"/>
</dbReference>
<dbReference type="Proteomes" id="UP000053937">
    <property type="component" value="Unassembled WGS sequence"/>
</dbReference>
<dbReference type="EMBL" id="LMBR01000226">
    <property type="protein sequence ID" value="KUL20455.1"/>
    <property type="molecule type" value="Genomic_DNA"/>
</dbReference>
<sequence>MVFSKTQRIILFSLVASALVLFFVFRPSPLPVDSGVVQKGPLQVTLDAEGFTRVDERFVLAAPVSGMLMRIMLEEGGTVRKGDLVASLLPPELDSREYREASARAASAKALLNEALSRERSVRLDLEQVERRAKRYRNLYNEGAVSKESFELAENEAGIRRKEVEAARSTSLSARYGFEAQQVVVDRQISGSPVQVFSPVDGKVLRIHEKSQRVINAGTPLVEIGDPSAIEIVIDLLSSDAVKVKPGNSVIIAEWGGSDVLYGTVKTVEPSAFNKISALGIEEKRVNIIAVLNKYEPRLGDNFRVQTKIVLRQEQNVLQIPVSSLFRGTREWKVFVIANGKAVEKTVEIGMRGAFQAQVLSGLKEGDKVVVHPTNELSNGMRVVVQK</sequence>
<evidence type="ECO:0000259" key="3">
    <source>
        <dbReference type="Pfam" id="PF25989"/>
    </source>
</evidence>
<keyword evidence="2" id="KW-0175">Coiled coil</keyword>
<gene>
    <name evidence="4" type="ORF">ASB62_08845</name>
</gene>
<dbReference type="PANTHER" id="PTHR30469:SF15">
    <property type="entry name" value="HLYD FAMILY OF SECRETION PROTEINS"/>
    <property type="match status" value="1"/>
</dbReference>
<dbReference type="Gene3D" id="2.40.420.20">
    <property type="match status" value="1"/>
</dbReference>
<feature type="coiled-coil region" evidence="2">
    <location>
        <begin position="98"/>
        <end position="132"/>
    </location>
</feature>
<evidence type="ECO:0000256" key="2">
    <source>
        <dbReference type="SAM" id="Coils"/>
    </source>
</evidence>
<dbReference type="AlphaFoldDB" id="A0A124G6S2"/>
<accession>A0A124G6S2</accession>
<dbReference type="InterPro" id="IPR058637">
    <property type="entry name" value="YknX-like_C"/>
</dbReference>
<dbReference type="PANTHER" id="PTHR30469">
    <property type="entry name" value="MULTIDRUG RESISTANCE PROTEIN MDTA"/>
    <property type="match status" value="1"/>
</dbReference>
<dbReference type="SUPFAM" id="SSF111369">
    <property type="entry name" value="HlyD-like secretion proteins"/>
    <property type="match status" value="1"/>
</dbReference>
<dbReference type="Gene3D" id="1.10.287.470">
    <property type="entry name" value="Helix hairpin bin"/>
    <property type="match status" value="1"/>
</dbReference>
<evidence type="ECO:0000256" key="1">
    <source>
        <dbReference type="ARBA" id="ARBA00009477"/>
    </source>
</evidence>
<comment type="caution">
    <text evidence="4">The sequence shown here is derived from an EMBL/GenBank/DDBJ whole genome shotgun (WGS) entry which is preliminary data.</text>
</comment>
<dbReference type="NCBIfam" id="TIGR01730">
    <property type="entry name" value="RND_mfp"/>
    <property type="match status" value="1"/>
</dbReference>
<dbReference type="Gene3D" id="2.40.30.170">
    <property type="match status" value="1"/>
</dbReference>
<dbReference type="GO" id="GO:1990281">
    <property type="term" value="C:efflux pump complex"/>
    <property type="evidence" value="ECO:0007669"/>
    <property type="project" value="TreeGrafter"/>
</dbReference>